<dbReference type="OrthoDB" id="116299at2"/>
<dbReference type="InterPro" id="IPR036390">
    <property type="entry name" value="WH_DNA-bd_sf"/>
</dbReference>
<dbReference type="FunFam" id="1.10.10.10:FF:000001">
    <property type="entry name" value="LysR family transcriptional regulator"/>
    <property type="match status" value="1"/>
</dbReference>
<dbReference type="Proteomes" id="UP000285324">
    <property type="component" value="Unassembled WGS sequence"/>
</dbReference>
<keyword evidence="3" id="KW-0238">DNA-binding</keyword>
<reference evidence="6 7" key="1">
    <citation type="submission" date="2018-08" db="EMBL/GenBank/DDBJ databases">
        <title>Achromobacter xylosoxidans Genome sequencing and assembly.</title>
        <authorList>
            <person name="Wang R."/>
            <person name="Rensing C."/>
            <person name="Li Y."/>
        </authorList>
    </citation>
    <scope>NUCLEOTIDE SEQUENCE [LARGE SCALE GENOMIC DNA]</scope>
    <source>
        <strain evidence="6 7">GD003A</strain>
    </source>
</reference>
<sequence>MEASTVQLNDIALFVEVAKRKSFSMAARALNMPTSTLSRRINELERAIGLRLINRNTRRLDLTEAGAAYMRRCQGLIDEARLAHEQLQSLSGGPSGNLRVSMPYSLAMWLLPETINDFTDRYPEVECEFDLSMLTASDAQGTPFDIVLRFGSNADYPLAAASAADINGNGGMHGGAVVQELVSLDNYLYASDRYLERHGEPETPADLSRHQCLRTTIDEAHSHWTLRRGAVSERVPVSGHLAANNMSIAGTLAGLDLAITRMPHCLALEPIIKRNSLKRVLPGWSVDPISIYVVYPSSIQPAKTRAFMDFILPKLGPPQDQA</sequence>
<keyword evidence="2" id="KW-0805">Transcription regulation</keyword>
<dbReference type="RefSeq" id="WP_118932377.1">
    <property type="nucleotide sequence ID" value="NZ_CP061008.1"/>
</dbReference>
<dbReference type="Gene3D" id="3.40.190.290">
    <property type="match status" value="2"/>
</dbReference>
<dbReference type="PANTHER" id="PTHR30537">
    <property type="entry name" value="HTH-TYPE TRANSCRIPTIONAL REGULATOR"/>
    <property type="match status" value="1"/>
</dbReference>
<feature type="domain" description="HTH lysR-type" evidence="5">
    <location>
        <begin position="6"/>
        <end position="63"/>
    </location>
</feature>
<evidence type="ECO:0000313" key="6">
    <source>
        <dbReference type="EMBL" id="RPJ91972.1"/>
    </source>
</evidence>
<dbReference type="PANTHER" id="PTHR30537:SF5">
    <property type="entry name" value="HTH-TYPE TRANSCRIPTIONAL ACTIVATOR TTDR-RELATED"/>
    <property type="match status" value="1"/>
</dbReference>
<dbReference type="EMBL" id="QVXO01000011">
    <property type="protein sequence ID" value="RPJ91972.1"/>
    <property type="molecule type" value="Genomic_DNA"/>
</dbReference>
<evidence type="ECO:0000313" key="7">
    <source>
        <dbReference type="Proteomes" id="UP000285324"/>
    </source>
</evidence>
<accession>A0A424WFD8</accession>
<comment type="caution">
    <text evidence="6">The sequence shown here is derived from an EMBL/GenBank/DDBJ whole genome shotgun (WGS) entry which is preliminary data.</text>
</comment>
<dbReference type="Pfam" id="PF03466">
    <property type="entry name" value="LysR_substrate"/>
    <property type="match status" value="1"/>
</dbReference>
<evidence type="ECO:0000256" key="2">
    <source>
        <dbReference type="ARBA" id="ARBA00023015"/>
    </source>
</evidence>
<dbReference type="InterPro" id="IPR000847">
    <property type="entry name" value="LysR_HTH_N"/>
</dbReference>
<dbReference type="SUPFAM" id="SSF53850">
    <property type="entry name" value="Periplasmic binding protein-like II"/>
    <property type="match status" value="1"/>
</dbReference>
<evidence type="ECO:0000256" key="4">
    <source>
        <dbReference type="ARBA" id="ARBA00023163"/>
    </source>
</evidence>
<evidence type="ECO:0000256" key="1">
    <source>
        <dbReference type="ARBA" id="ARBA00009437"/>
    </source>
</evidence>
<proteinExistence type="inferred from homology"/>
<protein>
    <submittedName>
        <fullName evidence="6">LysR family transcriptional regulator</fullName>
    </submittedName>
</protein>
<dbReference type="GO" id="GO:0043565">
    <property type="term" value="F:sequence-specific DNA binding"/>
    <property type="evidence" value="ECO:0007669"/>
    <property type="project" value="TreeGrafter"/>
</dbReference>
<organism evidence="6 7">
    <name type="scientific">Alcaligenes xylosoxydans xylosoxydans</name>
    <name type="common">Achromobacter xylosoxidans</name>
    <dbReference type="NCBI Taxonomy" id="85698"/>
    <lineage>
        <taxon>Bacteria</taxon>
        <taxon>Pseudomonadati</taxon>
        <taxon>Pseudomonadota</taxon>
        <taxon>Betaproteobacteria</taxon>
        <taxon>Burkholderiales</taxon>
        <taxon>Alcaligenaceae</taxon>
        <taxon>Achromobacter</taxon>
    </lineage>
</organism>
<dbReference type="InterPro" id="IPR036388">
    <property type="entry name" value="WH-like_DNA-bd_sf"/>
</dbReference>
<dbReference type="GO" id="GO:0006351">
    <property type="term" value="P:DNA-templated transcription"/>
    <property type="evidence" value="ECO:0007669"/>
    <property type="project" value="TreeGrafter"/>
</dbReference>
<dbReference type="AlphaFoldDB" id="A0A424WFD8"/>
<name>A0A424WFD8_ALCXX</name>
<keyword evidence="4" id="KW-0804">Transcription</keyword>
<dbReference type="Gene3D" id="1.10.10.10">
    <property type="entry name" value="Winged helix-like DNA-binding domain superfamily/Winged helix DNA-binding domain"/>
    <property type="match status" value="1"/>
</dbReference>
<evidence type="ECO:0000259" key="5">
    <source>
        <dbReference type="PROSITE" id="PS50931"/>
    </source>
</evidence>
<dbReference type="Pfam" id="PF00126">
    <property type="entry name" value="HTH_1"/>
    <property type="match status" value="1"/>
</dbReference>
<dbReference type="InterPro" id="IPR005119">
    <property type="entry name" value="LysR_subst-bd"/>
</dbReference>
<dbReference type="SUPFAM" id="SSF46785">
    <property type="entry name" value="Winged helix' DNA-binding domain"/>
    <property type="match status" value="1"/>
</dbReference>
<dbReference type="PROSITE" id="PS50931">
    <property type="entry name" value="HTH_LYSR"/>
    <property type="match status" value="1"/>
</dbReference>
<gene>
    <name evidence="6" type="ORF">DY367_09645</name>
</gene>
<evidence type="ECO:0000256" key="3">
    <source>
        <dbReference type="ARBA" id="ARBA00023125"/>
    </source>
</evidence>
<dbReference type="GO" id="GO:0003700">
    <property type="term" value="F:DNA-binding transcription factor activity"/>
    <property type="evidence" value="ECO:0007669"/>
    <property type="project" value="InterPro"/>
</dbReference>
<dbReference type="InterPro" id="IPR058163">
    <property type="entry name" value="LysR-type_TF_proteobact-type"/>
</dbReference>
<dbReference type="CDD" id="cd08422">
    <property type="entry name" value="PBP2_CrgA_like"/>
    <property type="match status" value="1"/>
</dbReference>
<comment type="similarity">
    <text evidence="1">Belongs to the LysR transcriptional regulatory family.</text>
</comment>